<evidence type="ECO:0008006" key="5">
    <source>
        <dbReference type="Google" id="ProtNLM"/>
    </source>
</evidence>
<evidence type="ECO:0000256" key="1">
    <source>
        <dbReference type="ARBA" id="ARBA00010582"/>
    </source>
</evidence>
<dbReference type="AlphaFoldDB" id="A0A5E4EX54"/>
<dbReference type="EMBL" id="CABIKO010000029">
    <property type="protein sequence ID" value="VVA18318.1"/>
    <property type="molecule type" value="Genomic_DNA"/>
</dbReference>
<organism evidence="3 4">
    <name type="scientific">Prunus dulcis</name>
    <name type="common">Almond</name>
    <name type="synonym">Amygdalus dulcis</name>
    <dbReference type="NCBI Taxonomy" id="3755"/>
    <lineage>
        <taxon>Eukaryota</taxon>
        <taxon>Viridiplantae</taxon>
        <taxon>Streptophyta</taxon>
        <taxon>Embryophyta</taxon>
        <taxon>Tracheophyta</taxon>
        <taxon>Spermatophyta</taxon>
        <taxon>Magnoliopsida</taxon>
        <taxon>eudicotyledons</taxon>
        <taxon>Gunneridae</taxon>
        <taxon>Pentapetalae</taxon>
        <taxon>rosids</taxon>
        <taxon>fabids</taxon>
        <taxon>Rosales</taxon>
        <taxon>Rosaceae</taxon>
        <taxon>Amygdaloideae</taxon>
        <taxon>Amygdaleae</taxon>
        <taxon>Prunus</taxon>
    </lineage>
</organism>
<dbReference type="Gramene" id="VVA18318">
    <property type="protein sequence ID" value="VVA18318"/>
    <property type="gene ID" value="Prudul26B006779"/>
</dbReference>
<comment type="similarity">
    <text evidence="1">Belongs to the GASA family.</text>
</comment>
<dbReference type="PANTHER" id="PTHR23201">
    <property type="entry name" value="EXTENSIN, PROLINE-RICH PROTEIN"/>
    <property type="match status" value="1"/>
</dbReference>
<sequence length="165" mass="18433">MLLCMTKVVEDACLQEFNMSISAAYMRPHSRSESFKVNMIASIDYAKEHHDGRERTFISLAIDALQKQKQKMKLYFPLLLLLVCFILLSSSLKDPAMAQAKSGYCSDECSTRCAVAGVQDRCIEYCGICSEECKCVPSGNYGNKHECPCNNNKKGYCTSAQRGVQ</sequence>
<keyword evidence="2" id="KW-0812">Transmembrane</keyword>
<dbReference type="PANTHER" id="PTHR23201:SF118">
    <property type="entry name" value="GIBBERELLIN STIMULATED TRANSCRIPT RELATED PROTEIN 1"/>
    <property type="match status" value="1"/>
</dbReference>
<evidence type="ECO:0000256" key="2">
    <source>
        <dbReference type="SAM" id="Phobius"/>
    </source>
</evidence>
<dbReference type="InParanoid" id="A0A5E4EX54"/>
<evidence type="ECO:0000313" key="3">
    <source>
        <dbReference type="EMBL" id="VVA18318.1"/>
    </source>
</evidence>
<feature type="transmembrane region" description="Helical" evidence="2">
    <location>
        <begin position="74"/>
        <end position="92"/>
    </location>
</feature>
<reference evidence="4" key="1">
    <citation type="journal article" date="2020" name="Plant J.">
        <title>Transposons played a major role in the diversification between the closely related almond and peach genomes: results from the almond genome sequence.</title>
        <authorList>
            <person name="Alioto T."/>
            <person name="Alexiou K.G."/>
            <person name="Bardil A."/>
            <person name="Barteri F."/>
            <person name="Castanera R."/>
            <person name="Cruz F."/>
            <person name="Dhingra A."/>
            <person name="Duval H."/>
            <person name="Fernandez I Marti A."/>
            <person name="Frias L."/>
            <person name="Galan B."/>
            <person name="Garcia J.L."/>
            <person name="Howad W."/>
            <person name="Gomez-Garrido J."/>
            <person name="Gut M."/>
            <person name="Julca I."/>
            <person name="Morata J."/>
            <person name="Puigdomenech P."/>
            <person name="Ribeca P."/>
            <person name="Rubio Cabetas M.J."/>
            <person name="Vlasova A."/>
            <person name="Wirthensohn M."/>
            <person name="Garcia-Mas J."/>
            <person name="Gabaldon T."/>
            <person name="Casacuberta J.M."/>
            <person name="Arus P."/>
        </authorList>
    </citation>
    <scope>NUCLEOTIDE SEQUENCE [LARGE SCALE GENOMIC DNA]</scope>
    <source>
        <strain evidence="4">cv. Texas</strain>
    </source>
</reference>
<protein>
    <recommendedName>
        <fullName evidence="5">Gibberellin-regulated family protein</fullName>
    </recommendedName>
</protein>
<keyword evidence="2" id="KW-1133">Transmembrane helix</keyword>
<dbReference type="Pfam" id="PF02704">
    <property type="entry name" value="GASA"/>
    <property type="match status" value="1"/>
</dbReference>
<proteinExistence type="inferred from homology"/>
<evidence type="ECO:0000313" key="4">
    <source>
        <dbReference type="Proteomes" id="UP000327085"/>
    </source>
</evidence>
<name>A0A5E4EX54_PRUDU</name>
<keyword evidence="2" id="KW-0472">Membrane</keyword>
<dbReference type="Proteomes" id="UP000327085">
    <property type="component" value="Chromosome 8"/>
</dbReference>
<gene>
    <name evidence="3" type="ORF">ALMOND_2B006779</name>
</gene>
<dbReference type="InterPro" id="IPR003854">
    <property type="entry name" value="GASA"/>
</dbReference>
<dbReference type="FunCoup" id="A0A5E4EX54">
    <property type="interactions" value="3"/>
</dbReference>
<accession>A0A5E4EX54</accession>